<comment type="caution">
    <text evidence="1">The sequence shown here is derived from an EMBL/GenBank/DDBJ whole genome shotgun (WGS) entry which is preliminary data.</text>
</comment>
<protein>
    <submittedName>
        <fullName evidence="1">Uncharacterized protein</fullName>
    </submittedName>
</protein>
<accession>A0A7J7KH17</accession>
<dbReference type="AlphaFoldDB" id="A0A7J7KH17"/>
<name>A0A7J7KH17_BUGNE</name>
<dbReference type="EMBL" id="VXIV02000644">
    <property type="protein sequence ID" value="KAF6036948.1"/>
    <property type="molecule type" value="Genomic_DNA"/>
</dbReference>
<reference evidence="1" key="1">
    <citation type="submission" date="2020-06" db="EMBL/GenBank/DDBJ databases">
        <title>Draft genome of Bugula neritina, a colonial animal packing powerful symbionts and potential medicines.</title>
        <authorList>
            <person name="Rayko M."/>
        </authorList>
    </citation>
    <scope>NUCLEOTIDE SEQUENCE [LARGE SCALE GENOMIC DNA]</scope>
    <source>
        <strain evidence="1">Kwan_BN1</strain>
    </source>
</reference>
<keyword evidence="2" id="KW-1185">Reference proteome</keyword>
<organism evidence="1 2">
    <name type="scientific">Bugula neritina</name>
    <name type="common">Brown bryozoan</name>
    <name type="synonym">Sertularia neritina</name>
    <dbReference type="NCBI Taxonomy" id="10212"/>
    <lineage>
        <taxon>Eukaryota</taxon>
        <taxon>Metazoa</taxon>
        <taxon>Spiralia</taxon>
        <taxon>Lophotrochozoa</taxon>
        <taxon>Bryozoa</taxon>
        <taxon>Gymnolaemata</taxon>
        <taxon>Cheilostomatida</taxon>
        <taxon>Flustrina</taxon>
        <taxon>Buguloidea</taxon>
        <taxon>Bugulidae</taxon>
        <taxon>Bugula</taxon>
    </lineage>
</organism>
<sequence>MESPRTVWVTHPSFQNLSEDDEVQVSNYFQSVRSSGGGSIESVQRVMSQDSQQASALRFEFSDDAKPLRTSESVLEIEVYQYPEDTTPSELIFHFQNLFQAHCLTPEDCLLNQKSDTYVMKFQKSEADNILQMPVQYLQEGDENSQICVKKFEPAGKVLVTSNKDTNTRMLNNILRQHGVKSCEPLDESKRKFILNFVHLEGIEKPKPPSREPQRPIQVVQEGVGMSLSLFQMILL</sequence>
<dbReference type="Proteomes" id="UP000593567">
    <property type="component" value="Unassembled WGS sequence"/>
</dbReference>
<evidence type="ECO:0000313" key="1">
    <source>
        <dbReference type="EMBL" id="KAF6036948.1"/>
    </source>
</evidence>
<gene>
    <name evidence="1" type="ORF">EB796_004732</name>
</gene>
<proteinExistence type="predicted"/>
<evidence type="ECO:0000313" key="2">
    <source>
        <dbReference type="Proteomes" id="UP000593567"/>
    </source>
</evidence>